<evidence type="ECO:0000313" key="1">
    <source>
        <dbReference type="EMBL" id="WGK69636.1"/>
    </source>
</evidence>
<organism evidence="1 2">
    <name type="scientific">Candidatus Haliotispira prima</name>
    <dbReference type="NCBI Taxonomy" id="3034016"/>
    <lineage>
        <taxon>Bacteria</taxon>
        <taxon>Pseudomonadati</taxon>
        <taxon>Spirochaetota</taxon>
        <taxon>Spirochaetia</taxon>
        <taxon>Spirochaetales</taxon>
        <taxon>Spirochaetaceae</taxon>
        <taxon>Candidatus Haliotispira</taxon>
    </lineage>
</organism>
<protein>
    <submittedName>
        <fullName evidence="1">Uncharacterized protein</fullName>
    </submittedName>
</protein>
<name>A0ABY8MHZ9_9SPIO</name>
<sequence length="170" mass="19872">MSEENNYRLLAVAVCNSIVWNKKYKMYYCSKDWSLKQPFQYIGLYDDKSIRAMGRVENCITADYDINAGELFVHRGQDPITKEEQPVTESQKERLLEIFREEDEGPVEIYSGYKFYLLDENDFTEMDFCKGSGRGLRSCQYLNLQDYFGGTRPENDSSQVIAELLEGKTW</sequence>
<dbReference type="RefSeq" id="WP_326927822.1">
    <property type="nucleotide sequence ID" value="NZ_CP123443.1"/>
</dbReference>
<dbReference type="EMBL" id="CP123443">
    <property type="protein sequence ID" value="WGK69636.1"/>
    <property type="molecule type" value="Genomic_DNA"/>
</dbReference>
<accession>A0ABY8MHZ9</accession>
<evidence type="ECO:0000313" key="2">
    <source>
        <dbReference type="Proteomes" id="UP001228690"/>
    </source>
</evidence>
<gene>
    <name evidence="1" type="ORF">P0082_01890</name>
</gene>
<dbReference type="Proteomes" id="UP001228690">
    <property type="component" value="Chromosome"/>
</dbReference>
<proteinExistence type="predicted"/>
<keyword evidence="2" id="KW-1185">Reference proteome</keyword>
<reference evidence="1 2" key="1">
    <citation type="submission" date="2023-04" db="EMBL/GenBank/DDBJ databases">
        <title>Spirochaete genome identified in red abalone sample constitutes a novel genus.</title>
        <authorList>
            <person name="Sharma S.P."/>
            <person name="Purcell C.M."/>
            <person name="Hyde J.R."/>
            <person name="Severin A.J."/>
        </authorList>
    </citation>
    <scope>NUCLEOTIDE SEQUENCE [LARGE SCALE GENOMIC DNA]</scope>
    <source>
        <strain evidence="1 2">SP-2023</strain>
    </source>
</reference>